<keyword evidence="1" id="KW-0472">Membrane</keyword>
<evidence type="ECO:0000313" key="3">
    <source>
        <dbReference type="Proteomes" id="UP001193734"/>
    </source>
</evidence>
<reference evidence="2 3" key="1">
    <citation type="submission" date="2020-05" db="EMBL/GenBank/DDBJ databases">
        <title>Distinct polysaccharide utilization as determinants for interspecies competition between intestinal Prevotella spp.</title>
        <authorList>
            <person name="Galvez E.J.C."/>
            <person name="Iljazovic A."/>
            <person name="Strowig T."/>
        </authorList>
    </citation>
    <scope>NUCLEOTIDE SEQUENCE [LARGE SCALE GENOMIC DNA]</scope>
    <source>
        <strain evidence="2 3">PROD</strain>
    </source>
</reference>
<evidence type="ECO:0008006" key="4">
    <source>
        <dbReference type="Google" id="ProtNLM"/>
    </source>
</evidence>
<dbReference type="EMBL" id="JABKKE010000007">
    <property type="protein sequence ID" value="NPE13794.1"/>
    <property type="molecule type" value="Genomic_DNA"/>
</dbReference>
<feature type="transmembrane region" description="Helical" evidence="1">
    <location>
        <begin position="126"/>
        <end position="143"/>
    </location>
</feature>
<feature type="transmembrane region" description="Helical" evidence="1">
    <location>
        <begin position="202"/>
        <end position="224"/>
    </location>
</feature>
<proteinExistence type="predicted"/>
<feature type="transmembrane region" description="Helical" evidence="1">
    <location>
        <begin position="257"/>
        <end position="277"/>
    </location>
</feature>
<accession>A0ABX2AT07</accession>
<organism evidence="2 3">
    <name type="scientific">Xylanibacter rodentium</name>
    <dbReference type="NCBI Taxonomy" id="2736289"/>
    <lineage>
        <taxon>Bacteria</taxon>
        <taxon>Pseudomonadati</taxon>
        <taxon>Bacteroidota</taxon>
        <taxon>Bacteroidia</taxon>
        <taxon>Bacteroidales</taxon>
        <taxon>Prevotellaceae</taxon>
        <taxon>Xylanibacter</taxon>
    </lineage>
</organism>
<evidence type="ECO:0000313" key="2">
    <source>
        <dbReference type="EMBL" id="NPE13794.1"/>
    </source>
</evidence>
<feature type="transmembrane region" description="Helical" evidence="1">
    <location>
        <begin position="173"/>
        <end position="190"/>
    </location>
</feature>
<feature type="transmembrane region" description="Helical" evidence="1">
    <location>
        <begin position="102"/>
        <end position="120"/>
    </location>
</feature>
<name>A0ABX2AT07_9BACT</name>
<feature type="transmembrane region" description="Helical" evidence="1">
    <location>
        <begin position="71"/>
        <end position="90"/>
    </location>
</feature>
<keyword evidence="3" id="KW-1185">Reference proteome</keyword>
<feature type="transmembrane region" description="Helical" evidence="1">
    <location>
        <begin position="284"/>
        <end position="302"/>
    </location>
</feature>
<gene>
    <name evidence="2" type="ORF">HPS55_05535</name>
</gene>
<keyword evidence="1" id="KW-1133">Transmembrane helix</keyword>
<comment type="caution">
    <text evidence="2">The sequence shown here is derived from an EMBL/GenBank/DDBJ whole genome shotgun (WGS) entry which is preliminary data.</text>
</comment>
<feature type="transmembrane region" description="Helical" evidence="1">
    <location>
        <begin position="12"/>
        <end position="30"/>
    </location>
</feature>
<keyword evidence="1" id="KW-0812">Transmembrane</keyword>
<sequence>MNYKTDAKYLPVIIIGLSVLYQCLCAIQGFDLTDEGHLMSAYQLFGSDPLAAKCGSGYPLTCYIGWLLNSIYPAGGILMMRMWGIFMVSLTEIISYKYLSRYFSTKVVLIGLLIQAVFLAGDPKPFGYNNMTIFFGVISLVCINEGVRKVKWGLIVLGGLLAGMNVFVRLPNVTFVSFALIPFLWNYDFAGIHWKKSTAQAMVILMSFASGMVAVWLLLVHIGADTLVTEFVSSIANTLQGKSTHSTDSLLMSYLSNYRMCIVYLGILILGAVVFCSAFQTRWILLRCALLFLGFEILYRPIYMDSSMLGDTIMATINGISIAGACYYMAACPERRNVALTAVLLSLIGPLGSDGGFRTMWASTWLALPVGLSGLYEFCRMLSKKRFSISFTLKNEEESTGKESSVKNISFPICQLNKSFWCCTVILLAIVFIKIDHKAYYDPGDRTEKIYPIESRLARGIYTMEKKAGIINPLLRELDRYVKPGDTMLVYDFSPLLYYLTETRPFAGISWPCVFFGERYVKAFVQAEKESERLPVIVLQHFFSSNEWTSIQRNYYDESIDTNYISSAQTKTIKRFIKKYKYKRVWSNGYYEILVPSDYKHNIKTDIE</sequence>
<feature type="transmembrane region" description="Helical" evidence="1">
    <location>
        <begin position="150"/>
        <end position="167"/>
    </location>
</feature>
<evidence type="ECO:0000256" key="1">
    <source>
        <dbReference type="SAM" id="Phobius"/>
    </source>
</evidence>
<dbReference type="GeneID" id="82157221"/>
<feature type="transmembrane region" description="Helical" evidence="1">
    <location>
        <begin position="337"/>
        <end position="353"/>
    </location>
</feature>
<dbReference type="RefSeq" id="WP_172175379.1">
    <property type="nucleotide sequence ID" value="NZ_CASGIA010000019.1"/>
</dbReference>
<dbReference type="Proteomes" id="UP001193734">
    <property type="component" value="Unassembled WGS sequence"/>
</dbReference>
<feature type="transmembrane region" description="Helical" evidence="1">
    <location>
        <begin position="308"/>
        <end position="330"/>
    </location>
</feature>
<protein>
    <recommendedName>
        <fullName evidence="4">Glycosyltransferase RgtA/B/C/D-like domain-containing protein</fullName>
    </recommendedName>
</protein>